<dbReference type="InterPro" id="IPR048548">
    <property type="entry name" value="KRR1-like_KH2"/>
</dbReference>
<evidence type="ECO:0000256" key="4">
    <source>
        <dbReference type="ARBA" id="ARBA00022552"/>
    </source>
</evidence>
<keyword evidence="5 8" id="KW-0694">RNA-binding</keyword>
<protein>
    <recommendedName>
        <fullName evidence="8">KRR1 small subunit processome component</fullName>
    </recommendedName>
    <alternativeName>
        <fullName evidence="8">KRR-R motif-containing protein 1</fullName>
    </alternativeName>
</protein>
<organism evidence="12 13">
    <name type="scientific">Halocaridina rubra</name>
    <name type="common">Hawaiian red shrimp</name>
    <dbReference type="NCBI Taxonomy" id="373956"/>
    <lineage>
        <taxon>Eukaryota</taxon>
        <taxon>Metazoa</taxon>
        <taxon>Ecdysozoa</taxon>
        <taxon>Arthropoda</taxon>
        <taxon>Crustacea</taxon>
        <taxon>Multicrustacea</taxon>
        <taxon>Malacostraca</taxon>
        <taxon>Eumalacostraca</taxon>
        <taxon>Eucarida</taxon>
        <taxon>Decapoda</taxon>
        <taxon>Pleocyemata</taxon>
        <taxon>Caridea</taxon>
        <taxon>Atyoidea</taxon>
        <taxon>Atyidae</taxon>
        <taxon>Halocaridina</taxon>
    </lineage>
</organism>
<dbReference type="PIRSF" id="PIRSF006515">
    <property type="entry name" value="KRR1"/>
    <property type="match status" value="1"/>
</dbReference>
<dbReference type="SUPFAM" id="SSF54791">
    <property type="entry name" value="Eukaryotic type KH-domain (KH-domain type I)"/>
    <property type="match status" value="1"/>
</dbReference>
<evidence type="ECO:0000259" key="11">
    <source>
        <dbReference type="Pfam" id="PF21800"/>
    </source>
</evidence>
<feature type="region of interest" description="Disordered" evidence="9">
    <location>
        <begin position="276"/>
        <end position="343"/>
    </location>
</feature>
<comment type="function">
    <text evidence="8">Required for 40S ribosome biogenesis. Involved in nucleolar processing of pre-18S ribosomal RNA and ribosome assembly.</text>
</comment>
<comment type="caution">
    <text evidence="12">The sequence shown here is derived from an EMBL/GenBank/DDBJ whole genome shotgun (WGS) entry which is preliminary data.</text>
</comment>
<evidence type="ECO:0000313" key="13">
    <source>
        <dbReference type="Proteomes" id="UP001381693"/>
    </source>
</evidence>
<dbReference type="InterPro" id="IPR024166">
    <property type="entry name" value="rRNA_assembly_KRR1"/>
</dbReference>
<dbReference type="CDD" id="cd22394">
    <property type="entry name" value="KH-I_KRR1_rpt2"/>
    <property type="match status" value="1"/>
</dbReference>
<keyword evidence="4 8" id="KW-0698">rRNA processing</keyword>
<dbReference type="GO" id="GO:0003723">
    <property type="term" value="F:RNA binding"/>
    <property type="evidence" value="ECO:0007669"/>
    <property type="project" value="UniProtKB-KW"/>
</dbReference>
<feature type="domain" description="KRR1 small subunit processome component first KH" evidence="10">
    <location>
        <begin position="46"/>
        <end position="125"/>
    </location>
</feature>
<evidence type="ECO:0000256" key="8">
    <source>
        <dbReference type="PIRNR" id="PIRNR006515"/>
    </source>
</evidence>
<dbReference type="AlphaFoldDB" id="A0AAN8X5W4"/>
<dbReference type="Proteomes" id="UP001381693">
    <property type="component" value="Unassembled WGS sequence"/>
</dbReference>
<keyword evidence="7 8" id="KW-0687">Ribonucleoprotein</keyword>
<evidence type="ECO:0000256" key="6">
    <source>
        <dbReference type="ARBA" id="ARBA00023242"/>
    </source>
</evidence>
<evidence type="ECO:0000256" key="1">
    <source>
        <dbReference type="ARBA" id="ARBA00004604"/>
    </source>
</evidence>
<dbReference type="PANTHER" id="PTHR12581:SF0">
    <property type="entry name" value="KRR1 SMALL SUBUNIT PROCESSOME COMPONENT HOMOLOG"/>
    <property type="match status" value="1"/>
</dbReference>
<dbReference type="GO" id="GO:0032040">
    <property type="term" value="C:small-subunit processome"/>
    <property type="evidence" value="ECO:0007669"/>
    <property type="project" value="TreeGrafter"/>
</dbReference>
<evidence type="ECO:0000259" key="10">
    <source>
        <dbReference type="Pfam" id="PF17903"/>
    </source>
</evidence>
<comment type="subcellular location">
    <subcellularLocation>
        <location evidence="1 8">Nucleus</location>
        <location evidence="1 8">Nucleolus</location>
    </subcellularLocation>
</comment>
<dbReference type="InterPro" id="IPR048550">
    <property type="entry name" value="KRR1-like_KH1_euk"/>
</dbReference>
<dbReference type="InterPro" id="IPR041174">
    <property type="entry name" value="KRR1-like_KH1"/>
</dbReference>
<dbReference type="EMBL" id="JAXCGZ010011531">
    <property type="protein sequence ID" value="KAK7074578.1"/>
    <property type="molecule type" value="Genomic_DNA"/>
</dbReference>
<evidence type="ECO:0000256" key="5">
    <source>
        <dbReference type="ARBA" id="ARBA00022884"/>
    </source>
</evidence>
<dbReference type="Pfam" id="PF21800">
    <property type="entry name" value="KH_KRR1_2nd"/>
    <property type="match status" value="1"/>
</dbReference>
<dbReference type="InterPro" id="IPR036612">
    <property type="entry name" value="KH_dom_type_1_sf"/>
</dbReference>
<reference evidence="12 13" key="1">
    <citation type="submission" date="2023-11" db="EMBL/GenBank/DDBJ databases">
        <title>Halocaridina rubra genome assembly.</title>
        <authorList>
            <person name="Smith C."/>
        </authorList>
    </citation>
    <scope>NUCLEOTIDE SEQUENCE [LARGE SCALE GENOMIC DNA]</scope>
    <source>
        <strain evidence="12">EP-1</strain>
        <tissue evidence="12">Whole</tissue>
    </source>
</reference>
<evidence type="ECO:0000256" key="7">
    <source>
        <dbReference type="ARBA" id="ARBA00023274"/>
    </source>
</evidence>
<evidence type="ECO:0000256" key="2">
    <source>
        <dbReference type="ARBA" id="ARBA00009344"/>
    </source>
</evidence>
<sequence>MADKDDTLVDSDQEEGAAPKVVDNAWCLKVPEFKKGDMKHPLVEESSFRTMFPKYREKYLNSCWPLVKKKLDELGIKAELDLMEGTMTVTTTRKTWDPYAIIKARDIIQLLQRSVPFEHAVRVLNEGITHEVIKISSFVNSKEKFAKRRQRLIGSNGTVLKALELLTDCYVLIQGTTVAAIGPYKGVANVMDVVKKTMKNIHPAYLLKCLMIKRELSKDPNLKGQDWSRFLPQLKSKTVPRKKPKKIRKKKPYTPFPPEPTERKVDKLLAEGKYFIDKEEREKQKKQKRKYPEDQQTQPGARRKERRAKPFIPPQEPKYEPTKFQQNTDVDVQNLKKKVKRAK</sequence>
<keyword evidence="3 8" id="KW-0690">Ribosome biogenesis</keyword>
<dbReference type="Gene3D" id="3.30.1370.10">
    <property type="entry name" value="K Homology domain, type 1"/>
    <property type="match status" value="2"/>
</dbReference>
<feature type="compositionally biased region" description="Basic residues" evidence="9">
    <location>
        <begin position="238"/>
        <end position="252"/>
    </location>
</feature>
<comment type="similarity">
    <text evidence="2 8">Belongs to the KRR1 family.</text>
</comment>
<name>A0AAN8X5W4_HALRR</name>
<comment type="subunit">
    <text evidence="8">Component of the ribosomal small subunit (SSU) processome.</text>
</comment>
<evidence type="ECO:0000256" key="9">
    <source>
        <dbReference type="SAM" id="MobiDB-lite"/>
    </source>
</evidence>
<gene>
    <name evidence="12" type="primary">KRR1</name>
    <name evidence="12" type="ORF">SK128_026863</name>
</gene>
<dbReference type="Pfam" id="PF17903">
    <property type="entry name" value="KH_KRR1_1st"/>
    <property type="match status" value="1"/>
</dbReference>
<dbReference type="FunFam" id="3.30.1370.10:FF:000014">
    <property type="entry name" value="KRR1 small subunit processome component"/>
    <property type="match status" value="1"/>
</dbReference>
<keyword evidence="13" id="KW-1185">Reference proteome</keyword>
<dbReference type="CDD" id="cd22393">
    <property type="entry name" value="KH-I_KRR1_rpt1"/>
    <property type="match status" value="1"/>
</dbReference>
<evidence type="ECO:0000256" key="3">
    <source>
        <dbReference type="ARBA" id="ARBA00022517"/>
    </source>
</evidence>
<evidence type="ECO:0000313" key="12">
    <source>
        <dbReference type="EMBL" id="KAK7074578.1"/>
    </source>
</evidence>
<keyword evidence="6 8" id="KW-0539">Nucleus</keyword>
<feature type="domain" description="KRR1 small subunit processome component second KH" evidence="11">
    <location>
        <begin position="129"/>
        <end position="218"/>
    </location>
</feature>
<dbReference type="PANTHER" id="PTHR12581">
    <property type="entry name" value="HIV-1 REV BINDING PROTEIN 2, 3"/>
    <property type="match status" value="1"/>
</dbReference>
<proteinExistence type="inferred from homology"/>
<feature type="region of interest" description="Disordered" evidence="9">
    <location>
        <begin position="227"/>
        <end position="264"/>
    </location>
</feature>
<dbReference type="GO" id="GO:0006364">
    <property type="term" value="P:rRNA processing"/>
    <property type="evidence" value="ECO:0007669"/>
    <property type="project" value="UniProtKB-KW"/>
</dbReference>
<accession>A0AAN8X5W4</accession>
<dbReference type="InterPro" id="IPR048549">
    <property type="entry name" value="KRR1-like_KH2_euk"/>
</dbReference>